<dbReference type="SUPFAM" id="SSF51735">
    <property type="entry name" value="NAD(P)-binding Rossmann-fold domains"/>
    <property type="match status" value="1"/>
</dbReference>
<dbReference type="SUPFAM" id="SSF50129">
    <property type="entry name" value="GroES-like"/>
    <property type="match status" value="1"/>
</dbReference>
<dbReference type="InterPro" id="IPR013149">
    <property type="entry name" value="ADH-like_C"/>
</dbReference>
<protein>
    <submittedName>
        <fullName evidence="2">NAD(P)-dependent alcohol dehydrogenase</fullName>
    </submittedName>
</protein>
<dbReference type="GO" id="GO:0016491">
    <property type="term" value="F:oxidoreductase activity"/>
    <property type="evidence" value="ECO:0007669"/>
    <property type="project" value="InterPro"/>
</dbReference>
<dbReference type="Gene3D" id="3.40.50.720">
    <property type="entry name" value="NAD(P)-binding Rossmann-like Domain"/>
    <property type="match status" value="1"/>
</dbReference>
<dbReference type="InterPro" id="IPR011032">
    <property type="entry name" value="GroES-like_sf"/>
</dbReference>
<dbReference type="InterPro" id="IPR013154">
    <property type="entry name" value="ADH-like_N"/>
</dbReference>
<dbReference type="Proteomes" id="UP000252081">
    <property type="component" value="Unassembled WGS sequence"/>
</dbReference>
<evidence type="ECO:0000313" key="2">
    <source>
        <dbReference type="EMBL" id="RBQ07846.1"/>
    </source>
</evidence>
<comment type="caution">
    <text evidence="2">The sequence shown here is derived from an EMBL/GenBank/DDBJ whole genome shotgun (WGS) entry which is preliminary data.</text>
</comment>
<dbReference type="OrthoDB" id="648910at2"/>
<dbReference type="Gene3D" id="3.90.180.10">
    <property type="entry name" value="Medium-chain alcohol dehydrogenases, catalytic domain"/>
    <property type="match status" value="1"/>
</dbReference>
<dbReference type="Pfam" id="PF00107">
    <property type="entry name" value="ADH_zinc_N"/>
    <property type="match status" value="1"/>
</dbReference>
<accession>A0A366L1Y0</accession>
<keyword evidence="3" id="KW-1185">Reference proteome</keyword>
<dbReference type="InterPro" id="IPR020843">
    <property type="entry name" value="ER"/>
</dbReference>
<name>A0A366L1Y0_9SPHI</name>
<sequence length="337" mass="36064">MKTWEIQGFGLHNLKRSDREIPRPGKGQILVKVAAASLNFRDKAIIAEMYLPHLMKMPIIPLSDIAGTVVELGDGVTKYNVGDRVMSHLFPTWKSGVRHPTDVSENALGGPVDGGLAEYIVLDENAAVRSPDSLTDIEASTLPIAALTAWTALFAHSPLRSGQTVVTLGTGGVALFAVQFAKAIGAKVIALSGSDDKLELLRKLGADEVINYNLNPEWQNKILELTDGIGADNVIDIVGGESISRSVQAVANGGQVSIIGFLGGTTASIDLLPVIFKAVQIRGILVGGLDAFEKMVDFIETHNIKPIIEKVYPFDETLEAFAHVDRGPVGKLVIEIN</sequence>
<evidence type="ECO:0000259" key="1">
    <source>
        <dbReference type="SMART" id="SM00829"/>
    </source>
</evidence>
<dbReference type="InterPro" id="IPR036291">
    <property type="entry name" value="NAD(P)-bd_dom_sf"/>
</dbReference>
<organism evidence="2 3">
    <name type="scientific">Pedobacter miscanthi</name>
    <dbReference type="NCBI Taxonomy" id="2259170"/>
    <lineage>
        <taxon>Bacteria</taxon>
        <taxon>Pseudomonadati</taxon>
        <taxon>Bacteroidota</taxon>
        <taxon>Sphingobacteriia</taxon>
        <taxon>Sphingobacteriales</taxon>
        <taxon>Sphingobacteriaceae</taxon>
        <taxon>Pedobacter</taxon>
    </lineage>
</organism>
<evidence type="ECO:0000313" key="3">
    <source>
        <dbReference type="Proteomes" id="UP000252081"/>
    </source>
</evidence>
<dbReference type="SMART" id="SM00829">
    <property type="entry name" value="PKS_ER"/>
    <property type="match status" value="1"/>
</dbReference>
<reference evidence="2 3" key="1">
    <citation type="submission" date="2018-07" db="EMBL/GenBank/DDBJ databases">
        <title>A draft genome of a endophytic bacteria, a new species of Pedobacter.</title>
        <authorList>
            <person name="Zhang Z.D."/>
            <person name="Chen Z.J."/>
        </authorList>
    </citation>
    <scope>NUCLEOTIDE SEQUENCE [LARGE SCALE GENOMIC DNA]</scope>
    <source>
        <strain evidence="2 3">RS10</strain>
    </source>
</reference>
<dbReference type="RefSeq" id="WP_113948605.1">
    <property type="nucleotide sequence ID" value="NZ_QNQU01000007.1"/>
</dbReference>
<feature type="domain" description="Enoyl reductase (ER)" evidence="1">
    <location>
        <begin position="10"/>
        <end position="334"/>
    </location>
</feature>
<proteinExistence type="predicted"/>
<dbReference type="InterPro" id="IPR052711">
    <property type="entry name" value="Zinc_ADH-like"/>
</dbReference>
<dbReference type="EMBL" id="QNQU01000007">
    <property type="protein sequence ID" value="RBQ07846.1"/>
    <property type="molecule type" value="Genomic_DNA"/>
</dbReference>
<dbReference type="PANTHER" id="PTHR45033:SF2">
    <property type="entry name" value="ZINC-TYPE ALCOHOL DEHYDROGENASE-LIKE PROTEIN C1773.06C"/>
    <property type="match status" value="1"/>
</dbReference>
<dbReference type="AlphaFoldDB" id="A0A366L1Y0"/>
<dbReference type="CDD" id="cd08276">
    <property type="entry name" value="MDR7"/>
    <property type="match status" value="1"/>
</dbReference>
<gene>
    <name evidence="2" type="ORF">DRW42_09585</name>
</gene>
<dbReference type="PANTHER" id="PTHR45033">
    <property type="match status" value="1"/>
</dbReference>
<dbReference type="Pfam" id="PF08240">
    <property type="entry name" value="ADH_N"/>
    <property type="match status" value="1"/>
</dbReference>